<dbReference type="InterPro" id="IPR037217">
    <property type="entry name" value="Trp/Indoleamine_2_3_dOase-like"/>
</dbReference>
<dbReference type="InterPro" id="IPR004981">
    <property type="entry name" value="Trp_2_3_dOase"/>
</dbReference>
<dbReference type="GO" id="GO:0020037">
    <property type="term" value="F:heme binding"/>
    <property type="evidence" value="ECO:0007669"/>
    <property type="project" value="InterPro"/>
</dbReference>
<keyword evidence="2" id="KW-1185">Reference proteome</keyword>
<organism evidence="1 2">
    <name type="scientific">Rhodocytophaga rosea</name>
    <dbReference type="NCBI Taxonomy" id="2704465"/>
    <lineage>
        <taxon>Bacteria</taxon>
        <taxon>Pseudomonadati</taxon>
        <taxon>Bacteroidota</taxon>
        <taxon>Cytophagia</taxon>
        <taxon>Cytophagales</taxon>
        <taxon>Rhodocytophagaceae</taxon>
        <taxon>Rhodocytophaga</taxon>
    </lineage>
</organism>
<evidence type="ECO:0000313" key="2">
    <source>
        <dbReference type="Proteomes" id="UP000480178"/>
    </source>
</evidence>
<dbReference type="KEGG" id="rhoz:GXP67_20925"/>
<dbReference type="GO" id="GO:0046872">
    <property type="term" value="F:metal ion binding"/>
    <property type="evidence" value="ECO:0007669"/>
    <property type="project" value="InterPro"/>
</dbReference>
<dbReference type="PANTHER" id="PTHR10138:SF0">
    <property type="entry name" value="TRYPTOPHAN 2,3-DIOXYGENASE"/>
    <property type="match status" value="1"/>
</dbReference>
<dbReference type="RefSeq" id="WP_162444933.1">
    <property type="nucleotide sequence ID" value="NZ_CP048222.1"/>
</dbReference>
<dbReference type="Gene3D" id="1.20.58.480">
    <property type="match status" value="1"/>
</dbReference>
<protein>
    <submittedName>
        <fullName evidence="1">Tryptophan 2,3-dioxygenase</fullName>
    </submittedName>
</protein>
<accession>A0A6C0GLM0</accession>
<proteinExistence type="predicted"/>
<dbReference type="GO" id="GO:0019442">
    <property type="term" value="P:L-tryptophan catabolic process to acetyl-CoA"/>
    <property type="evidence" value="ECO:0007669"/>
    <property type="project" value="TreeGrafter"/>
</dbReference>
<dbReference type="PANTHER" id="PTHR10138">
    <property type="entry name" value="TRYPTOPHAN 2,3-DIOXYGENASE"/>
    <property type="match status" value="1"/>
</dbReference>
<name>A0A6C0GLM0_9BACT</name>
<gene>
    <name evidence="1" type="ORF">GXP67_20925</name>
</gene>
<dbReference type="Proteomes" id="UP000480178">
    <property type="component" value="Chromosome"/>
</dbReference>
<keyword evidence="1" id="KW-0560">Oxidoreductase</keyword>
<sequence length="326" mass="38632">MHTPTPDSPEKRAQLLKALEEKYKLTSQDTDGYLEGLLYADYLSYWDYIHLETLLSLQNPRTVFPDENIFITYHQVTELYFKMILSEMKQIGEAENITESFFLQRMERITRYFQILVQSFDVMSIGMDGEQFRKFRMTLMPASGFQSAQFRMIEIRATDFINIVDKDVRHELHTDMPVEALYEHIYWKKGATEVATGKQTLTLQKFEEKYEQVLMRFIEEVKDTNLWAAYQRLAAKQTPGQPLKEALRLFDTLVNIDWALAHFRSAMHYLHKEPVAVQATGGTNWQQYLPPIFQKRIFYPQLWTEQEKSEWGKSWVEKYIPQGRAF</sequence>
<evidence type="ECO:0000313" key="1">
    <source>
        <dbReference type="EMBL" id="QHT68936.1"/>
    </source>
</evidence>
<dbReference type="GO" id="GO:0019441">
    <property type="term" value="P:L-tryptophan catabolic process to kynurenine"/>
    <property type="evidence" value="ECO:0007669"/>
    <property type="project" value="InterPro"/>
</dbReference>
<reference evidence="1 2" key="1">
    <citation type="submission" date="2020-01" db="EMBL/GenBank/DDBJ databases">
        <authorList>
            <person name="Kim M.K."/>
        </authorList>
    </citation>
    <scope>NUCLEOTIDE SEQUENCE [LARGE SCALE GENOMIC DNA]</scope>
    <source>
        <strain evidence="1 2">172606-1</strain>
    </source>
</reference>
<dbReference type="GO" id="GO:0004833">
    <property type="term" value="F:L-tryptophan 2,3-dioxygenase activity"/>
    <property type="evidence" value="ECO:0007669"/>
    <property type="project" value="InterPro"/>
</dbReference>
<dbReference type="AlphaFoldDB" id="A0A6C0GLM0"/>
<dbReference type="Pfam" id="PF03301">
    <property type="entry name" value="Trp_dioxygenase"/>
    <property type="match status" value="1"/>
</dbReference>
<dbReference type="EMBL" id="CP048222">
    <property type="protein sequence ID" value="QHT68936.1"/>
    <property type="molecule type" value="Genomic_DNA"/>
</dbReference>
<dbReference type="SUPFAM" id="SSF140959">
    <property type="entry name" value="Indolic compounds 2,3-dioxygenase-like"/>
    <property type="match status" value="1"/>
</dbReference>
<keyword evidence="1" id="KW-0223">Dioxygenase</keyword>